<sequence length="75" mass="8119">MTKTMLRAGREQGSGGFFPPLLLTLPEGRWQRRPWRRRQVGGGGGSDRGGDDNDRNRGGDDAAAATGGLMHGRRL</sequence>
<organism evidence="2">
    <name type="scientific">Oryza meridionalis</name>
    <dbReference type="NCBI Taxonomy" id="40149"/>
    <lineage>
        <taxon>Eukaryota</taxon>
        <taxon>Viridiplantae</taxon>
        <taxon>Streptophyta</taxon>
        <taxon>Embryophyta</taxon>
        <taxon>Tracheophyta</taxon>
        <taxon>Spermatophyta</taxon>
        <taxon>Magnoliopsida</taxon>
        <taxon>Liliopsida</taxon>
        <taxon>Poales</taxon>
        <taxon>Poaceae</taxon>
        <taxon>BOP clade</taxon>
        <taxon>Oryzoideae</taxon>
        <taxon>Oryzeae</taxon>
        <taxon>Oryzinae</taxon>
        <taxon>Oryza</taxon>
    </lineage>
</organism>
<dbReference type="HOGENOM" id="CLU_2675266_0_0_1"/>
<dbReference type="EnsemblPlants" id="OMERI09G03750.1">
    <property type="protein sequence ID" value="OMERI09G03750.1"/>
    <property type="gene ID" value="OMERI09G03750"/>
</dbReference>
<name>A0A0E0EQJ3_9ORYZ</name>
<protein>
    <submittedName>
        <fullName evidence="2">Uncharacterized protein</fullName>
    </submittedName>
</protein>
<dbReference type="Proteomes" id="UP000008021">
    <property type="component" value="Chromosome 9"/>
</dbReference>
<reference evidence="2" key="1">
    <citation type="submission" date="2015-04" db="UniProtKB">
        <authorList>
            <consortium name="EnsemblPlants"/>
        </authorList>
    </citation>
    <scope>IDENTIFICATION</scope>
</reference>
<reference evidence="2" key="2">
    <citation type="submission" date="2018-05" db="EMBL/GenBank/DDBJ databases">
        <title>OmerRS3 (Oryza meridionalis Reference Sequence Version 3).</title>
        <authorList>
            <person name="Zhang J."/>
            <person name="Kudrna D."/>
            <person name="Lee S."/>
            <person name="Talag J."/>
            <person name="Welchert J."/>
            <person name="Wing R.A."/>
        </authorList>
    </citation>
    <scope>NUCLEOTIDE SEQUENCE [LARGE SCALE GENOMIC DNA]</scope>
    <source>
        <strain evidence="2">cv. OR44</strain>
    </source>
</reference>
<evidence type="ECO:0000256" key="1">
    <source>
        <dbReference type="SAM" id="MobiDB-lite"/>
    </source>
</evidence>
<feature type="compositionally biased region" description="Basic and acidic residues" evidence="1">
    <location>
        <begin position="48"/>
        <end position="60"/>
    </location>
</feature>
<dbReference type="Gramene" id="OMERI09G03750.1">
    <property type="protein sequence ID" value="OMERI09G03750.1"/>
    <property type="gene ID" value="OMERI09G03750"/>
</dbReference>
<evidence type="ECO:0000313" key="3">
    <source>
        <dbReference type="Proteomes" id="UP000008021"/>
    </source>
</evidence>
<feature type="region of interest" description="Disordered" evidence="1">
    <location>
        <begin position="1"/>
        <end position="75"/>
    </location>
</feature>
<accession>A0A0E0EQJ3</accession>
<evidence type="ECO:0000313" key="2">
    <source>
        <dbReference type="EnsemblPlants" id="OMERI09G03750.1"/>
    </source>
</evidence>
<proteinExistence type="predicted"/>
<dbReference type="AlphaFoldDB" id="A0A0E0EQJ3"/>
<feature type="compositionally biased region" description="Low complexity" evidence="1">
    <location>
        <begin position="19"/>
        <end position="28"/>
    </location>
</feature>
<keyword evidence="3" id="KW-1185">Reference proteome</keyword>